<evidence type="ECO:0000313" key="2">
    <source>
        <dbReference type="Proteomes" id="UP000824890"/>
    </source>
</evidence>
<comment type="caution">
    <text evidence="1">The sequence shown here is derived from an EMBL/GenBank/DDBJ whole genome shotgun (WGS) entry which is preliminary data.</text>
</comment>
<dbReference type="Proteomes" id="UP000824890">
    <property type="component" value="Unassembled WGS sequence"/>
</dbReference>
<evidence type="ECO:0000313" key="1">
    <source>
        <dbReference type="EMBL" id="KAH0872023.1"/>
    </source>
</evidence>
<gene>
    <name evidence="1" type="ORF">HID58_069385</name>
</gene>
<accession>A0ABQ7YVW6</accession>
<proteinExistence type="predicted"/>
<reference evidence="1 2" key="1">
    <citation type="submission" date="2021-05" db="EMBL/GenBank/DDBJ databases">
        <title>Genome Assembly of Synthetic Allotetraploid Brassica napus Reveals Homoeologous Exchanges between Subgenomes.</title>
        <authorList>
            <person name="Davis J.T."/>
        </authorList>
    </citation>
    <scope>NUCLEOTIDE SEQUENCE [LARGE SCALE GENOMIC DNA]</scope>
    <source>
        <strain evidence="2">cv. Da-Ae</strain>
        <tissue evidence="1">Seedling</tissue>
    </source>
</reference>
<feature type="non-terminal residue" evidence="1">
    <location>
        <position position="1"/>
    </location>
</feature>
<protein>
    <submittedName>
        <fullName evidence="1">Uncharacterized protein</fullName>
    </submittedName>
</protein>
<sequence length="139" mass="15978">PMLQFSEEDATIWFNINFPHQANLNVANELAHRGSIGYVNCEASWILRDCKEKTLMHISLGRAQKSLNCGPPFQWLTCSIIETPQHHLRIIVPSCSRMLIFQSLFLLARECLQRLVRSPICRIFQMTLLQSCKNCKFGA</sequence>
<organism evidence="1 2">
    <name type="scientific">Brassica napus</name>
    <name type="common">Rape</name>
    <dbReference type="NCBI Taxonomy" id="3708"/>
    <lineage>
        <taxon>Eukaryota</taxon>
        <taxon>Viridiplantae</taxon>
        <taxon>Streptophyta</taxon>
        <taxon>Embryophyta</taxon>
        <taxon>Tracheophyta</taxon>
        <taxon>Spermatophyta</taxon>
        <taxon>Magnoliopsida</taxon>
        <taxon>eudicotyledons</taxon>
        <taxon>Gunneridae</taxon>
        <taxon>Pentapetalae</taxon>
        <taxon>rosids</taxon>
        <taxon>malvids</taxon>
        <taxon>Brassicales</taxon>
        <taxon>Brassicaceae</taxon>
        <taxon>Brassiceae</taxon>
        <taxon>Brassica</taxon>
    </lineage>
</organism>
<dbReference type="EMBL" id="JAGKQM010000016">
    <property type="protein sequence ID" value="KAH0872023.1"/>
    <property type="molecule type" value="Genomic_DNA"/>
</dbReference>
<keyword evidence="2" id="KW-1185">Reference proteome</keyword>
<name>A0ABQ7YVW6_BRANA</name>